<evidence type="ECO:0000256" key="2">
    <source>
        <dbReference type="ARBA" id="ARBA00009598"/>
    </source>
</evidence>
<dbReference type="Pfam" id="PF07690">
    <property type="entry name" value="MFS_1"/>
    <property type="match status" value="1"/>
</dbReference>
<dbReference type="PANTHER" id="PTHR43184">
    <property type="entry name" value="MAJOR FACILITATOR SUPERFAMILY TRANSPORTER 16, ISOFORM B"/>
    <property type="match status" value="1"/>
</dbReference>
<keyword evidence="13" id="KW-1185">Reference proteome</keyword>
<sequence length="471" mass="51274">MLDNNTEWCSWKPFDHDSSTKFAWLDFTYRLSYSIAMFLAGYIAERMDQRLFLSSALMFSGSWLIFSGIAYFADVHSYVYFVIGQVGAGVSQSTAWPSVVTLMGNWFGEKGRGLVFGFWCTSSSVGNILGIFIAAAFVNFAWGYSFVIPGLIACAAAIFAYFFIIVDPESIGIPDVNLNPDVELNEVVPIDANASTANLCESAELELSEEIIVEKKVIHHEPVHDRKPITIWGAILIPGVVEYSICLFFCKAVYYAFFFWLPVYIKANLEVGNEMAADISAAFDGGGLLGGIIAGGASDLIGGSATVCGVMLVVAIPVIFILEALKHGQGTVIFLLFLIGLLQNGPYSLITTAVSADLGTRPSLVGEQRSLSTVTAVIDAIGSLGSAFGPTNLFGVVSVEADLPRVVYMGPSLGQCLKKQEKYWPKICNGFWDKEITLPELLTVMRHVWSFEKPLHPSLESGYIVQQLLCG</sequence>
<feature type="transmembrane region" description="Helical" evidence="10">
    <location>
        <begin position="229"/>
        <end position="257"/>
    </location>
</feature>
<organism evidence="12 13">
    <name type="scientific">Hypsibius exemplaris</name>
    <name type="common">Freshwater tardigrade</name>
    <dbReference type="NCBI Taxonomy" id="2072580"/>
    <lineage>
        <taxon>Eukaryota</taxon>
        <taxon>Metazoa</taxon>
        <taxon>Ecdysozoa</taxon>
        <taxon>Tardigrada</taxon>
        <taxon>Eutardigrada</taxon>
        <taxon>Parachela</taxon>
        <taxon>Hypsibioidea</taxon>
        <taxon>Hypsibiidae</taxon>
        <taxon>Hypsibius</taxon>
    </lineage>
</organism>
<dbReference type="GO" id="GO:0016020">
    <property type="term" value="C:membrane"/>
    <property type="evidence" value="ECO:0007669"/>
    <property type="project" value="UniProtKB-SubCell"/>
</dbReference>
<dbReference type="SUPFAM" id="SSF103473">
    <property type="entry name" value="MFS general substrate transporter"/>
    <property type="match status" value="1"/>
</dbReference>
<reference evidence="13" key="1">
    <citation type="submission" date="2017-01" db="EMBL/GenBank/DDBJ databases">
        <title>Comparative genomics of anhydrobiosis in the tardigrade Hypsibius dujardini.</title>
        <authorList>
            <person name="Yoshida Y."/>
            <person name="Koutsovoulos G."/>
            <person name="Laetsch D."/>
            <person name="Stevens L."/>
            <person name="Kumar S."/>
            <person name="Horikawa D."/>
            <person name="Ishino K."/>
            <person name="Komine S."/>
            <person name="Tomita M."/>
            <person name="Blaxter M."/>
            <person name="Arakawa K."/>
        </authorList>
    </citation>
    <scope>NUCLEOTIDE SEQUENCE [LARGE SCALE GENOMIC DNA]</scope>
    <source>
        <strain evidence="13">Z151</strain>
    </source>
</reference>
<accession>A0A1W0X2J0</accession>
<dbReference type="EMBL" id="MTYJ01000022">
    <property type="protein sequence ID" value="OQV21651.1"/>
    <property type="molecule type" value="Genomic_DNA"/>
</dbReference>
<protein>
    <recommendedName>
        <fullName evidence="8">Sugar phosphate exchanger 3</fullName>
    </recommendedName>
    <alternativeName>
        <fullName evidence="9">Solute carrier family 37 member 3</fullName>
    </alternativeName>
</protein>
<dbReference type="PIRSF" id="PIRSF002808">
    <property type="entry name" value="Hexose_phosphate_transp"/>
    <property type="match status" value="1"/>
</dbReference>
<dbReference type="Gene3D" id="1.20.1250.20">
    <property type="entry name" value="MFS general substrate transporter like domains"/>
    <property type="match status" value="2"/>
</dbReference>
<keyword evidence="5 10" id="KW-0812">Transmembrane</keyword>
<evidence type="ECO:0000256" key="3">
    <source>
        <dbReference type="ARBA" id="ARBA00022448"/>
    </source>
</evidence>
<dbReference type="InterPro" id="IPR000849">
    <property type="entry name" value="Sugar_P_transporter"/>
</dbReference>
<feature type="transmembrane region" description="Helical" evidence="10">
    <location>
        <begin position="114"/>
        <end position="138"/>
    </location>
</feature>
<dbReference type="InterPro" id="IPR020846">
    <property type="entry name" value="MFS_dom"/>
</dbReference>
<gene>
    <name evidence="12" type="ORF">BV898_04549</name>
</gene>
<dbReference type="AlphaFoldDB" id="A0A1W0X2J0"/>
<evidence type="ECO:0000313" key="13">
    <source>
        <dbReference type="Proteomes" id="UP000192578"/>
    </source>
</evidence>
<keyword evidence="7 10" id="KW-0472">Membrane</keyword>
<evidence type="ECO:0000256" key="7">
    <source>
        <dbReference type="ARBA" id="ARBA00023136"/>
    </source>
</evidence>
<comment type="subcellular location">
    <subcellularLocation>
        <location evidence="1">Membrane</location>
        <topology evidence="1">Multi-pass membrane protein</topology>
    </subcellularLocation>
</comment>
<evidence type="ECO:0000313" key="12">
    <source>
        <dbReference type="EMBL" id="OQV21651.1"/>
    </source>
</evidence>
<evidence type="ECO:0000256" key="8">
    <source>
        <dbReference type="ARBA" id="ARBA00041091"/>
    </source>
</evidence>
<evidence type="ECO:0000259" key="11">
    <source>
        <dbReference type="PROSITE" id="PS50850"/>
    </source>
</evidence>
<dbReference type="Proteomes" id="UP000192578">
    <property type="component" value="Unassembled WGS sequence"/>
</dbReference>
<dbReference type="PANTHER" id="PTHR43184:SF12">
    <property type="entry name" value="SUGAR PHOSPHATE EXCHANGER 3"/>
    <property type="match status" value="1"/>
</dbReference>
<feature type="transmembrane region" description="Helical" evidence="10">
    <location>
        <begin position="300"/>
        <end position="325"/>
    </location>
</feature>
<feature type="transmembrane region" description="Helical" evidence="10">
    <location>
        <begin position="144"/>
        <end position="164"/>
    </location>
</feature>
<feature type="transmembrane region" description="Helical" evidence="10">
    <location>
        <begin position="51"/>
        <end position="72"/>
    </location>
</feature>
<dbReference type="InterPro" id="IPR011701">
    <property type="entry name" value="MFS"/>
</dbReference>
<feature type="transmembrane region" description="Helical" evidence="10">
    <location>
        <begin position="332"/>
        <end position="350"/>
    </location>
</feature>
<name>A0A1W0X2J0_HYPEX</name>
<keyword evidence="6 10" id="KW-1133">Transmembrane helix</keyword>
<dbReference type="PROSITE" id="PS50850">
    <property type="entry name" value="MFS"/>
    <property type="match status" value="1"/>
</dbReference>
<evidence type="ECO:0000256" key="10">
    <source>
        <dbReference type="SAM" id="Phobius"/>
    </source>
</evidence>
<evidence type="ECO:0000256" key="9">
    <source>
        <dbReference type="ARBA" id="ARBA00042039"/>
    </source>
</evidence>
<comment type="similarity">
    <text evidence="2">Belongs to the major facilitator superfamily. Organophosphate:Pi antiporter (OPA) (TC 2.A.1.4) family.</text>
</comment>
<evidence type="ECO:0000256" key="6">
    <source>
        <dbReference type="ARBA" id="ARBA00022989"/>
    </source>
</evidence>
<evidence type="ECO:0000256" key="4">
    <source>
        <dbReference type="ARBA" id="ARBA00022597"/>
    </source>
</evidence>
<feature type="domain" description="Major facilitator superfamily (MFS) profile" evidence="11">
    <location>
        <begin position="1"/>
        <end position="471"/>
    </location>
</feature>
<keyword evidence="4" id="KW-0762">Sugar transport</keyword>
<evidence type="ECO:0000256" key="5">
    <source>
        <dbReference type="ARBA" id="ARBA00022692"/>
    </source>
</evidence>
<keyword evidence="3" id="KW-0813">Transport</keyword>
<evidence type="ECO:0000256" key="1">
    <source>
        <dbReference type="ARBA" id="ARBA00004141"/>
    </source>
</evidence>
<proteinExistence type="inferred from homology"/>
<dbReference type="InterPro" id="IPR036259">
    <property type="entry name" value="MFS_trans_sf"/>
</dbReference>
<feature type="transmembrane region" description="Helical" evidence="10">
    <location>
        <begin position="27"/>
        <end position="44"/>
    </location>
</feature>
<dbReference type="OrthoDB" id="3639251at2759"/>
<comment type="caution">
    <text evidence="12">The sequence shown here is derived from an EMBL/GenBank/DDBJ whole genome shotgun (WGS) entry which is preliminary data.</text>
</comment>
<dbReference type="GO" id="GO:0022857">
    <property type="term" value="F:transmembrane transporter activity"/>
    <property type="evidence" value="ECO:0007669"/>
    <property type="project" value="InterPro"/>
</dbReference>